<dbReference type="Proteomes" id="UP001295740">
    <property type="component" value="Unassembled WGS sequence"/>
</dbReference>
<proteinExistence type="predicted"/>
<evidence type="ECO:0000313" key="3">
    <source>
        <dbReference type="Proteomes" id="UP001295740"/>
    </source>
</evidence>
<reference evidence="2" key="1">
    <citation type="submission" date="2023-10" db="EMBL/GenBank/DDBJ databases">
        <authorList>
            <person name="Hackl T."/>
        </authorList>
    </citation>
    <scope>NUCLEOTIDE SEQUENCE</scope>
</reference>
<feature type="compositionally biased region" description="Low complexity" evidence="1">
    <location>
        <begin position="42"/>
        <end position="60"/>
    </location>
</feature>
<keyword evidence="3" id="KW-1185">Reference proteome</keyword>
<name>A0AAI8VPI2_9PEZI</name>
<organism evidence="2 3">
    <name type="scientific">Anthostomella pinea</name>
    <dbReference type="NCBI Taxonomy" id="933095"/>
    <lineage>
        <taxon>Eukaryota</taxon>
        <taxon>Fungi</taxon>
        <taxon>Dikarya</taxon>
        <taxon>Ascomycota</taxon>
        <taxon>Pezizomycotina</taxon>
        <taxon>Sordariomycetes</taxon>
        <taxon>Xylariomycetidae</taxon>
        <taxon>Xylariales</taxon>
        <taxon>Xylariaceae</taxon>
        <taxon>Anthostomella</taxon>
    </lineage>
</organism>
<comment type="caution">
    <text evidence="2">The sequence shown here is derived from an EMBL/GenBank/DDBJ whole genome shotgun (WGS) entry which is preliminary data.</text>
</comment>
<gene>
    <name evidence="2" type="ORF">KHLLAP_LOCUS12119</name>
</gene>
<evidence type="ECO:0000313" key="2">
    <source>
        <dbReference type="EMBL" id="CAJ2511651.1"/>
    </source>
</evidence>
<feature type="compositionally biased region" description="Polar residues" evidence="1">
    <location>
        <begin position="19"/>
        <end position="33"/>
    </location>
</feature>
<dbReference type="EMBL" id="CAUWAG010000018">
    <property type="protein sequence ID" value="CAJ2511651.1"/>
    <property type="molecule type" value="Genomic_DNA"/>
</dbReference>
<feature type="compositionally biased region" description="Polar residues" evidence="1">
    <location>
        <begin position="1"/>
        <end position="12"/>
    </location>
</feature>
<dbReference type="AlphaFoldDB" id="A0AAI8VPI2"/>
<feature type="region of interest" description="Disordered" evidence="1">
    <location>
        <begin position="1"/>
        <end position="72"/>
    </location>
</feature>
<protein>
    <submittedName>
        <fullName evidence="2">Uu.00g072760.m01.CDS01</fullName>
    </submittedName>
</protein>
<evidence type="ECO:0000256" key="1">
    <source>
        <dbReference type="SAM" id="MobiDB-lite"/>
    </source>
</evidence>
<accession>A0AAI8VPI2</accession>
<sequence length="90" mass="9901">MAQEPSSNSLAVTSEKPDNTSSTTAAPNDQPQEPTAPKPALSRSAFSGTRTGSRTRTTSSKPAQQCAEHKPRQLWNIDRNSLRARLDWHR</sequence>